<dbReference type="EMBL" id="BAABEY010000036">
    <property type="protein sequence ID" value="GAA4447209.1"/>
    <property type="molecule type" value="Genomic_DNA"/>
</dbReference>
<proteinExistence type="predicted"/>
<keyword evidence="3" id="KW-1185">Reference proteome</keyword>
<gene>
    <name evidence="2" type="ORF">GCM10023091_41690</name>
</gene>
<evidence type="ECO:0000313" key="2">
    <source>
        <dbReference type="EMBL" id="GAA4447209.1"/>
    </source>
</evidence>
<feature type="region of interest" description="Disordered" evidence="1">
    <location>
        <begin position="37"/>
        <end position="76"/>
    </location>
</feature>
<dbReference type="Proteomes" id="UP001501508">
    <property type="component" value="Unassembled WGS sequence"/>
</dbReference>
<name>A0ABP8MCG2_9BACT</name>
<organism evidence="2 3">
    <name type="scientific">Ravibacter arvi</name>
    <dbReference type="NCBI Taxonomy" id="2051041"/>
    <lineage>
        <taxon>Bacteria</taxon>
        <taxon>Pseudomonadati</taxon>
        <taxon>Bacteroidota</taxon>
        <taxon>Cytophagia</taxon>
        <taxon>Cytophagales</taxon>
        <taxon>Spirosomataceae</taxon>
        <taxon>Ravibacter</taxon>
    </lineage>
</organism>
<protein>
    <submittedName>
        <fullName evidence="2">Uncharacterized protein</fullName>
    </submittedName>
</protein>
<evidence type="ECO:0000313" key="3">
    <source>
        <dbReference type="Proteomes" id="UP001501508"/>
    </source>
</evidence>
<reference evidence="3" key="1">
    <citation type="journal article" date="2019" name="Int. J. Syst. Evol. Microbiol.">
        <title>The Global Catalogue of Microorganisms (GCM) 10K type strain sequencing project: providing services to taxonomists for standard genome sequencing and annotation.</title>
        <authorList>
            <consortium name="The Broad Institute Genomics Platform"/>
            <consortium name="The Broad Institute Genome Sequencing Center for Infectious Disease"/>
            <person name="Wu L."/>
            <person name="Ma J."/>
        </authorList>
    </citation>
    <scope>NUCLEOTIDE SEQUENCE [LARGE SCALE GENOMIC DNA]</scope>
    <source>
        <strain evidence="3">JCM 31920</strain>
    </source>
</reference>
<feature type="compositionally biased region" description="Polar residues" evidence="1">
    <location>
        <begin position="57"/>
        <end position="67"/>
    </location>
</feature>
<comment type="caution">
    <text evidence="2">The sequence shown here is derived from an EMBL/GenBank/DDBJ whole genome shotgun (WGS) entry which is preliminary data.</text>
</comment>
<accession>A0ABP8MCG2</accession>
<sequence length="76" mass="8805">MYLVLSPLKYNRKTPKNANKPLCSLRSLWLKKYNHKAHKERKENSVLPAPSAVRKVQPQSPQRTQRNLCAPRALRG</sequence>
<evidence type="ECO:0000256" key="1">
    <source>
        <dbReference type="SAM" id="MobiDB-lite"/>
    </source>
</evidence>